<evidence type="ECO:0000313" key="1">
    <source>
        <dbReference type="EMBL" id="GAA0739709.1"/>
    </source>
</evidence>
<dbReference type="Proteomes" id="UP001500279">
    <property type="component" value="Unassembled WGS sequence"/>
</dbReference>
<reference evidence="2" key="1">
    <citation type="journal article" date="2019" name="Int. J. Syst. Evol. Microbiol.">
        <title>The Global Catalogue of Microorganisms (GCM) 10K type strain sequencing project: providing services to taxonomists for standard genome sequencing and annotation.</title>
        <authorList>
            <consortium name="The Broad Institute Genomics Platform"/>
            <consortium name="The Broad Institute Genome Sequencing Center for Infectious Disease"/>
            <person name="Wu L."/>
            <person name="Ma J."/>
        </authorList>
    </citation>
    <scope>NUCLEOTIDE SEQUENCE [LARGE SCALE GENOMIC DNA]</scope>
    <source>
        <strain evidence="2">JCM 15503</strain>
    </source>
</reference>
<protein>
    <submittedName>
        <fullName evidence="1">Uncharacterized protein</fullName>
    </submittedName>
</protein>
<dbReference type="EMBL" id="BAAAEW010000001">
    <property type="protein sequence ID" value="GAA0739709.1"/>
    <property type="molecule type" value="Genomic_DNA"/>
</dbReference>
<sequence>MSELSSAREALIAEAIGEAGRLIERLEALAPALDANRQALVQSGQAIAGQLAAFETRMAAITENAKLQAVRHIARRTDEMAARTLTAQTRAMEEAALAMFRSELGPALQRLSAQQQPPGKHAGPFARWQTHAATAVVTSALTWAMAAWLWAR</sequence>
<dbReference type="RefSeq" id="WP_141284027.1">
    <property type="nucleotide sequence ID" value="NZ_BAAAEW010000001.1"/>
</dbReference>
<comment type="caution">
    <text evidence="1">The sequence shown here is derived from an EMBL/GenBank/DDBJ whole genome shotgun (WGS) entry which is preliminary data.</text>
</comment>
<accession>A0ABP3US85</accession>
<organism evidence="1 2">
    <name type="scientific">Ideonella azotifigens</name>
    <dbReference type="NCBI Taxonomy" id="513160"/>
    <lineage>
        <taxon>Bacteria</taxon>
        <taxon>Pseudomonadati</taxon>
        <taxon>Pseudomonadota</taxon>
        <taxon>Betaproteobacteria</taxon>
        <taxon>Burkholderiales</taxon>
        <taxon>Sphaerotilaceae</taxon>
        <taxon>Ideonella</taxon>
    </lineage>
</organism>
<evidence type="ECO:0000313" key="2">
    <source>
        <dbReference type="Proteomes" id="UP001500279"/>
    </source>
</evidence>
<keyword evidence="2" id="KW-1185">Reference proteome</keyword>
<proteinExistence type="predicted"/>
<gene>
    <name evidence="1" type="ORF">GCM10009107_00680</name>
</gene>
<name>A0ABP3US85_9BURK</name>